<evidence type="ECO:0000313" key="1">
    <source>
        <dbReference type="EMBL" id="KAG5188100.1"/>
    </source>
</evidence>
<gene>
    <name evidence="1" type="ORF">JKP88DRAFT_305489</name>
</gene>
<accession>A0A835Z6U7</accession>
<sequence>MVLRSKLEQIELRMCTSSPEPGVAPPSASGPPTYINAAGDWIVPAVCVDASGESYFAEKRVHVGAPAGGNGIGALSLSIARTNSGSRPRRQHHAHFTPHSRCRRCCRRRRRRCRAQELFLGSCVLLRATTPSDYILESPTPNLNSHQIEELFPASCVLLRATPGDYDFDFHVAPRRQFIVSLDAGVDIETSSGERRAFPAGTVMFVEDTWGRGHRSRAVGGAARHCVFIGVPDDVLV</sequence>
<dbReference type="EMBL" id="JAFCMP010000077">
    <property type="protein sequence ID" value="KAG5188100.1"/>
    <property type="molecule type" value="Genomic_DNA"/>
</dbReference>
<keyword evidence="2" id="KW-1185">Reference proteome</keyword>
<protein>
    <submittedName>
        <fullName evidence="1">Uncharacterized protein</fullName>
    </submittedName>
</protein>
<reference evidence="1" key="1">
    <citation type="submission" date="2021-02" db="EMBL/GenBank/DDBJ databases">
        <title>First Annotated Genome of the Yellow-green Alga Tribonema minus.</title>
        <authorList>
            <person name="Mahan K.M."/>
        </authorList>
    </citation>
    <scope>NUCLEOTIDE SEQUENCE</scope>
    <source>
        <strain evidence="1">UTEX B ZZ1240</strain>
    </source>
</reference>
<name>A0A835Z6U7_9STRA</name>
<organism evidence="1 2">
    <name type="scientific">Tribonema minus</name>
    <dbReference type="NCBI Taxonomy" id="303371"/>
    <lineage>
        <taxon>Eukaryota</taxon>
        <taxon>Sar</taxon>
        <taxon>Stramenopiles</taxon>
        <taxon>Ochrophyta</taxon>
        <taxon>PX clade</taxon>
        <taxon>Xanthophyceae</taxon>
        <taxon>Tribonematales</taxon>
        <taxon>Tribonemataceae</taxon>
        <taxon>Tribonema</taxon>
    </lineage>
</organism>
<comment type="caution">
    <text evidence="1">The sequence shown here is derived from an EMBL/GenBank/DDBJ whole genome shotgun (WGS) entry which is preliminary data.</text>
</comment>
<dbReference type="AlphaFoldDB" id="A0A835Z6U7"/>
<dbReference type="Proteomes" id="UP000664859">
    <property type="component" value="Unassembled WGS sequence"/>
</dbReference>
<evidence type="ECO:0000313" key="2">
    <source>
        <dbReference type="Proteomes" id="UP000664859"/>
    </source>
</evidence>
<dbReference type="OrthoDB" id="10059602at2759"/>
<proteinExistence type="predicted"/>